<dbReference type="RefSeq" id="WP_154473895.1">
    <property type="nucleotide sequence ID" value="NZ_VUMD01000027.1"/>
</dbReference>
<keyword evidence="2" id="KW-1185">Reference proteome</keyword>
<dbReference type="EMBL" id="VUMD01000027">
    <property type="protein sequence ID" value="MSS38492.1"/>
    <property type="molecule type" value="Genomic_DNA"/>
</dbReference>
<name>A0A7X2NP55_9CLOT</name>
<sequence length="65" mass="7809">MIIITNKVQKKKTGKHIIKDKRKKLINVQVRKWIQTTRERGGYTQETFSEFLYVGVEHYQKIECV</sequence>
<evidence type="ECO:0008006" key="3">
    <source>
        <dbReference type="Google" id="ProtNLM"/>
    </source>
</evidence>
<dbReference type="Proteomes" id="UP000429958">
    <property type="component" value="Unassembled WGS sequence"/>
</dbReference>
<evidence type="ECO:0000313" key="1">
    <source>
        <dbReference type="EMBL" id="MSS38492.1"/>
    </source>
</evidence>
<organism evidence="1 2">
    <name type="scientific">Clostridium porci</name>
    <dbReference type="NCBI Taxonomy" id="2605778"/>
    <lineage>
        <taxon>Bacteria</taxon>
        <taxon>Bacillati</taxon>
        <taxon>Bacillota</taxon>
        <taxon>Clostridia</taxon>
        <taxon>Eubacteriales</taxon>
        <taxon>Clostridiaceae</taxon>
        <taxon>Clostridium</taxon>
    </lineage>
</organism>
<reference evidence="1 2" key="1">
    <citation type="submission" date="2019-08" db="EMBL/GenBank/DDBJ databases">
        <title>In-depth cultivation of the pig gut microbiome towards novel bacterial diversity and tailored functional studies.</title>
        <authorList>
            <person name="Wylensek D."/>
            <person name="Hitch T.C.A."/>
            <person name="Clavel T."/>
        </authorList>
    </citation>
    <scope>NUCLEOTIDE SEQUENCE [LARGE SCALE GENOMIC DNA]</scope>
    <source>
        <strain evidence="1 2">WCA-389-WT-23D1</strain>
    </source>
</reference>
<evidence type="ECO:0000313" key="2">
    <source>
        <dbReference type="Proteomes" id="UP000429958"/>
    </source>
</evidence>
<gene>
    <name evidence="1" type="ORF">FYJ39_18730</name>
</gene>
<protein>
    <recommendedName>
        <fullName evidence="3">HTH cro/C1-type domain-containing protein</fullName>
    </recommendedName>
</protein>
<accession>A0A7X2NP55</accession>
<dbReference type="AlphaFoldDB" id="A0A7X2NP55"/>
<comment type="caution">
    <text evidence="1">The sequence shown here is derived from an EMBL/GenBank/DDBJ whole genome shotgun (WGS) entry which is preliminary data.</text>
</comment>
<proteinExistence type="predicted"/>